<proteinExistence type="predicted"/>
<dbReference type="AlphaFoldDB" id="A0A1S1P6S3"/>
<gene>
    <name evidence="1" type="ORF">BK022_08495</name>
</gene>
<name>A0A1S1P6S3_METEX</name>
<reference evidence="1 2" key="1">
    <citation type="submission" date="2016-10" db="EMBL/GenBank/DDBJ databases">
        <title>Draft genome sequence of Methylobacterium extorquens CP3, a seed endophyte of Crotalaria pumila with plant growth-promoting and metal tolerance properties.</title>
        <authorList>
            <person name="Sanchez-Lopez A.S."/>
            <person name="Van Hamme J.D."/>
            <person name="Thijs S."/>
            <person name="Mcammond B.M."/>
            <person name="Stevens V."/>
            <person name="Gonzalez-Chavez M.D.C."/>
            <person name="Vangronsveld J."/>
        </authorList>
    </citation>
    <scope>NUCLEOTIDE SEQUENCE [LARGE SCALE GENOMIC DNA]</scope>
    <source>
        <strain evidence="1 2">CP3</strain>
    </source>
</reference>
<dbReference type="EMBL" id="MNAO01000071">
    <property type="protein sequence ID" value="OHV16991.1"/>
    <property type="molecule type" value="Genomic_DNA"/>
</dbReference>
<evidence type="ECO:0000313" key="2">
    <source>
        <dbReference type="Proteomes" id="UP000180215"/>
    </source>
</evidence>
<comment type="caution">
    <text evidence="1">The sequence shown here is derived from an EMBL/GenBank/DDBJ whole genome shotgun (WGS) entry which is preliminary data.</text>
</comment>
<dbReference type="Proteomes" id="UP000180215">
    <property type="component" value="Unassembled WGS sequence"/>
</dbReference>
<sequence>MPTYWQKTAWWPGDLDPVSGLPLPGALPRGIYCEDRESFSALRRQAYEQEPEMTYGIDGTPSLVGTPVGAPLCRFLRETERPHASCGSWRMA</sequence>
<accession>A0A1S1P6S3</accession>
<evidence type="ECO:0000313" key="1">
    <source>
        <dbReference type="EMBL" id="OHV16991.1"/>
    </source>
</evidence>
<organism evidence="1 2">
    <name type="scientific">Methylorubrum extorquens</name>
    <name type="common">Methylobacterium dichloromethanicum</name>
    <name type="synonym">Methylobacterium extorquens</name>
    <dbReference type="NCBI Taxonomy" id="408"/>
    <lineage>
        <taxon>Bacteria</taxon>
        <taxon>Pseudomonadati</taxon>
        <taxon>Pseudomonadota</taxon>
        <taxon>Alphaproteobacteria</taxon>
        <taxon>Hyphomicrobiales</taxon>
        <taxon>Methylobacteriaceae</taxon>
        <taxon>Methylorubrum</taxon>
    </lineage>
</organism>
<protein>
    <submittedName>
        <fullName evidence="1">Uncharacterized protein</fullName>
    </submittedName>
</protein>